<dbReference type="GO" id="GO:0016607">
    <property type="term" value="C:nuclear speck"/>
    <property type="evidence" value="ECO:0007669"/>
    <property type="project" value="TreeGrafter"/>
</dbReference>
<dbReference type="OrthoDB" id="1917198at2759"/>
<evidence type="ECO:0000256" key="3">
    <source>
        <dbReference type="ARBA" id="ARBA00022664"/>
    </source>
</evidence>
<keyword evidence="4" id="KW-0539">Nucleus</keyword>
<feature type="compositionally biased region" description="Polar residues" evidence="5">
    <location>
        <begin position="167"/>
        <end position="177"/>
    </location>
</feature>
<organism evidence="7 8">
    <name type="scientific">Olea europaea subsp. europaea</name>
    <dbReference type="NCBI Taxonomy" id="158383"/>
    <lineage>
        <taxon>Eukaryota</taxon>
        <taxon>Viridiplantae</taxon>
        <taxon>Streptophyta</taxon>
        <taxon>Embryophyta</taxon>
        <taxon>Tracheophyta</taxon>
        <taxon>Spermatophyta</taxon>
        <taxon>Magnoliopsida</taxon>
        <taxon>eudicotyledons</taxon>
        <taxon>Gunneridae</taxon>
        <taxon>Pentapetalae</taxon>
        <taxon>asterids</taxon>
        <taxon>lamiids</taxon>
        <taxon>Lamiales</taxon>
        <taxon>Oleaceae</taxon>
        <taxon>Oleeae</taxon>
        <taxon>Olea</taxon>
    </lineage>
</organism>
<dbReference type="Proteomes" id="UP000594638">
    <property type="component" value="Unassembled WGS sequence"/>
</dbReference>
<comment type="subcellular location">
    <subcellularLocation>
        <location evidence="1">Nucleus</location>
    </subcellularLocation>
</comment>
<feature type="compositionally biased region" description="Polar residues" evidence="5">
    <location>
        <begin position="32"/>
        <end position="41"/>
    </location>
</feature>
<evidence type="ECO:0000313" key="8">
    <source>
        <dbReference type="Proteomes" id="UP000594638"/>
    </source>
</evidence>
<comment type="caution">
    <text evidence="7">The sequence shown here is derived from an EMBL/GenBank/DDBJ whole genome shotgun (WGS) entry which is preliminary data.</text>
</comment>
<proteinExistence type="inferred from homology"/>
<gene>
    <name evidence="7" type="ORF">OLEA9_A108035</name>
</gene>
<dbReference type="GO" id="GO:0006397">
    <property type="term" value="P:mRNA processing"/>
    <property type="evidence" value="ECO:0007669"/>
    <property type="project" value="UniProtKB-KW"/>
</dbReference>
<dbReference type="PANTHER" id="PTHR36884:SF1">
    <property type="entry name" value="FIP1[V]-LIKE PROTEIN"/>
    <property type="match status" value="1"/>
</dbReference>
<dbReference type="EMBL" id="CACTIH010009031">
    <property type="protein sequence ID" value="CAA3019862.1"/>
    <property type="molecule type" value="Genomic_DNA"/>
</dbReference>
<dbReference type="Gramene" id="OE9A108035T1">
    <property type="protein sequence ID" value="OE9A108035C1"/>
    <property type="gene ID" value="OE9A108035"/>
</dbReference>
<reference evidence="7 8" key="1">
    <citation type="submission" date="2019-12" db="EMBL/GenBank/DDBJ databases">
        <authorList>
            <person name="Alioto T."/>
            <person name="Alioto T."/>
            <person name="Gomez Garrido J."/>
        </authorList>
    </citation>
    <scope>NUCLEOTIDE SEQUENCE [LARGE SCALE GENOMIC DNA]</scope>
</reference>
<dbReference type="PANTHER" id="PTHR36884">
    <property type="entry name" value="FIP1[III]-LIKE PROTEIN"/>
    <property type="match status" value="1"/>
</dbReference>
<evidence type="ECO:0000313" key="7">
    <source>
        <dbReference type="EMBL" id="CAA3019862.1"/>
    </source>
</evidence>
<feature type="compositionally biased region" description="Basic and acidic residues" evidence="5">
    <location>
        <begin position="681"/>
        <end position="696"/>
    </location>
</feature>
<feature type="region of interest" description="Disordered" evidence="5">
    <location>
        <begin position="88"/>
        <end position="108"/>
    </location>
</feature>
<dbReference type="Pfam" id="PF05182">
    <property type="entry name" value="Fip1"/>
    <property type="match status" value="1"/>
</dbReference>
<dbReference type="InterPro" id="IPR044976">
    <property type="entry name" value="FIPS5/FIPS3-like"/>
</dbReference>
<dbReference type="InterPro" id="IPR007854">
    <property type="entry name" value="Fip1_dom"/>
</dbReference>
<name>A0A8S0ULR6_OLEEU</name>
<evidence type="ECO:0000256" key="4">
    <source>
        <dbReference type="ARBA" id="ARBA00023242"/>
    </source>
</evidence>
<feature type="compositionally biased region" description="Basic and acidic residues" evidence="5">
    <location>
        <begin position="880"/>
        <end position="943"/>
    </location>
</feature>
<feature type="compositionally biased region" description="Acidic residues" evidence="5">
    <location>
        <begin position="215"/>
        <end position="227"/>
    </location>
</feature>
<feature type="region of interest" description="Disordered" evidence="5">
    <location>
        <begin position="19"/>
        <end position="41"/>
    </location>
</feature>
<feature type="compositionally biased region" description="Basic and acidic residues" evidence="5">
    <location>
        <begin position="819"/>
        <end position="829"/>
    </location>
</feature>
<sequence>MEDDDFGDLYTDVLTTAFQASQPQNDAPAAGSKSTSFQGRSIHLNVNSDDEEIPFEAQDSKNFNSQSAVGLNLKVAIEGKALPETREFDLNLDSNQEGKGIPGLSGNEDGEVKFRARVLEKSQGVKLPEWTSAGSNFTAEEENDINIVVEEGDKKDYDLVEKDENMKSINENTNNLGDQKKESVNLASESGAGEFGSEPMIPGLSGERENRGGADFEDEWDSEESEDDLQIVLNDNNHVPMGMERMAGMDDNDDDDGEPLVIVADNGDTGHHHLQMTEEQVWDGEDVGPAAEGERKELGEAAKASGGGAAAATVVQPKIGFSNHAYHHPFHSQFKYVRPGATPMPGAAPVGPGGTAGQVRPAVSIGPIAGRGRGDWRPSGITGAVPMQKGFRPGYGMPVWGANAAGRGFGSGLDFTLPSHKTIFEVDIDSFEEKPWRLLGIDVSDFFNFGLNEDTWKDYCKQLEQLRIETTMQSKIRVYESGRTEQEYDPDLPPELAAAVGIQDIPSENANLRTDAGANDLERASARGRPLPVGRPIPVETGSGDRLPSIDTRRPRMHDSDAIIEIICQADDEDIAEQQENDPPIKDLRGDDETDDLPREDTENNDGFSHAYDGRKKELVGRSAQFTKAVRDDEIVGDHAFHLPSEAPRKYHTGQEFGVPQEERRTNGRAGVGSPSMASGENEREKQHGDNEKEESFDSGDGNHSPMSSPVTFGSAGEQAVSDRGNIDDDLVVDDGSFEMEREEMALDATTKIDVQEEENSMHSTKKQAQSSRVEEPSQENDGGEDSKAARSSENSKPRSESSKDYQKFHDSVEDEVLQDDRSLGTDNIRRLVVYEDNEYRKGHRDRQEMRRHRMAVKGGEDSYARRGVDPNSLVRRHVKSESIDRRNENDVSEGGWHRRDEDIYGRRMRLNDTRNGEHGGEIGSRHRSKVRESERGEKHEYQQPKNQLDNSSWRGDNPDKDLGSKQRERIDNFKRRNEKVDDLHSNRSKEEVPLSREYTENEGISHNHRESSSRRKRERDDGLDQRKRDDQARLKNDDLHYVRLKEEGSFQRERNERQRERDEWHRLKPSHEEILSRREREETRAGMRSARGAEDKTWTSHSRGRDEYKGSGREHYLKDIGRQSEQLKRRDRAENDSLSQHRGYEDVYARVNQLSNNEKRTRHERSTTHEERIAFASDNSRLHENKHKESSRKSKEYESGYHNFLVPSKRNQDEHSGQRSEMVCLSLDPI</sequence>
<feature type="compositionally biased region" description="Basic and acidic residues" evidence="5">
    <location>
        <begin position="859"/>
        <end position="869"/>
    </location>
</feature>
<accession>A0A8S0ULR6</accession>
<feature type="compositionally biased region" description="Polar residues" evidence="5">
    <location>
        <begin position="944"/>
        <end position="955"/>
    </location>
</feature>
<feature type="compositionally biased region" description="Basic and acidic residues" evidence="5">
    <location>
        <begin position="1158"/>
        <end position="1174"/>
    </location>
</feature>
<feature type="compositionally biased region" description="Basic and acidic residues" evidence="5">
    <location>
        <begin position="583"/>
        <end position="602"/>
    </location>
</feature>
<protein>
    <recommendedName>
        <fullName evidence="6">Pre-mRNA polyadenylation factor Fip1 domain-containing protein</fullName>
    </recommendedName>
</protein>
<evidence type="ECO:0000256" key="2">
    <source>
        <dbReference type="ARBA" id="ARBA00007459"/>
    </source>
</evidence>
<feature type="region of interest" description="Disordered" evidence="5">
    <location>
        <begin position="841"/>
        <end position="1231"/>
    </location>
</feature>
<feature type="region of interest" description="Disordered" evidence="5">
    <location>
        <begin position="523"/>
        <end position="558"/>
    </location>
</feature>
<feature type="domain" description="Pre-mRNA polyadenylation factor Fip1" evidence="6">
    <location>
        <begin position="425"/>
        <end position="467"/>
    </location>
</feature>
<evidence type="ECO:0000256" key="1">
    <source>
        <dbReference type="ARBA" id="ARBA00004123"/>
    </source>
</evidence>
<evidence type="ECO:0000259" key="6">
    <source>
        <dbReference type="Pfam" id="PF05182"/>
    </source>
</evidence>
<dbReference type="GO" id="GO:0003723">
    <property type="term" value="F:RNA binding"/>
    <property type="evidence" value="ECO:0007669"/>
    <property type="project" value="TreeGrafter"/>
</dbReference>
<comment type="similarity">
    <text evidence="2">Belongs to the FIP1 family.</text>
</comment>
<keyword evidence="3" id="KW-0507">mRNA processing</keyword>
<feature type="region of interest" description="Disordered" evidence="5">
    <location>
        <begin position="165"/>
        <end position="227"/>
    </location>
</feature>
<feature type="compositionally biased region" description="Acidic residues" evidence="5">
    <location>
        <begin position="728"/>
        <end position="738"/>
    </location>
</feature>
<dbReference type="AlphaFoldDB" id="A0A8S0ULR6"/>
<feature type="region of interest" description="Disordered" evidence="5">
    <location>
        <begin position="642"/>
        <end position="829"/>
    </location>
</feature>
<evidence type="ECO:0000256" key="5">
    <source>
        <dbReference type="SAM" id="MobiDB-lite"/>
    </source>
</evidence>
<keyword evidence="8" id="KW-1185">Reference proteome</keyword>
<feature type="compositionally biased region" description="Basic and acidic residues" evidence="5">
    <location>
        <begin position="957"/>
        <end position="1136"/>
    </location>
</feature>
<feature type="region of interest" description="Disordered" evidence="5">
    <location>
        <begin position="578"/>
        <end position="612"/>
    </location>
</feature>
<feature type="compositionally biased region" description="Basic and acidic residues" evidence="5">
    <location>
        <begin position="785"/>
        <end position="812"/>
    </location>
</feature>
<feature type="compositionally biased region" description="Basic and acidic residues" evidence="5">
    <location>
        <begin position="1181"/>
        <end position="1200"/>
    </location>
</feature>